<feature type="compositionally biased region" description="Basic and acidic residues" evidence="1">
    <location>
        <begin position="63"/>
        <end position="77"/>
    </location>
</feature>
<accession>A0ABN6J5X5</accession>
<protein>
    <submittedName>
        <fullName evidence="2">Uncharacterized protein</fullName>
    </submittedName>
</protein>
<feature type="compositionally biased region" description="Basic residues" evidence="1">
    <location>
        <begin position="78"/>
        <end position="99"/>
    </location>
</feature>
<dbReference type="EMBL" id="AP024955">
    <property type="protein sequence ID" value="BCZ76475.1"/>
    <property type="molecule type" value="Genomic_DNA"/>
</dbReference>
<gene>
    <name evidence="2" type="ORF">PTKU64_01500</name>
</gene>
<feature type="region of interest" description="Disordered" evidence="1">
    <location>
        <begin position="63"/>
        <end position="99"/>
    </location>
</feature>
<name>A0ABN6J5X5_9BURK</name>
<dbReference type="Proteomes" id="UP001319874">
    <property type="component" value="Chromosome 1"/>
</dbReference>
<reference evidence="2 3" key="1">
    <citation type="journal article" date="2022" name="Front. Microbiol.">
        <title>Identification and characterization of a novel class of self-sufficient cytochrome P450 hydroxylase involved in cyclohexanecarboxylate degradation in Paraburkholderia terrae strain KU-64.</title>
        <authorList>
            <person name="Yamamoto T."/>
            <person name="Hasegawa Y."/>
            <person name="Iwaki H."/>
        </authorList>
    </citation>
    <scope>NUCLEOTIDE SEQUENCE [LARGE SCALE GENOMIC DNA]</scope>
    <source>
        <strain evidence="2 3">KU-64</strain>
    </source>
</reference>
<organism evidence="2 3">
    <name type="scientific">Paraburkholderia terrae</name>
    <dbReference type="NCBI Taxonomy" id="311230"/>
    <lineage>
        <taxon>Bacteria</taxon>
        <taxon>Pseudomonadati</taxon>
        <taxon>Pseudomonadota</taxon>
        <taxon>Betaproteobacteria</taxon>
        <taxon>Burkholderiales</taxon>
        <taxon>Burkholderiaceae</taxon>
        <taxon>Paraburkholderia</taxon>
    </lineage>
</organism>
<keyword evidence="3" id="KW-1185">Reference proteome</keyword>
<sequence length="99" mass="11179">MCRPGGKLCVGRSAVRASLRTDSARLPRCKSAEPYDATTYTQFATWAAVEYLAWRAQTRVREAGEAHRKSAGNERGSRGRRVKRKTLWGPSGKHKNWRC</sequence>
<evidence type="ECO:0000313" key="3">
    <source>
        <dbReference type="Proteomes" id="UP001319874"/>
    </source>
</evidence>
<proteinExistence type="predicted"/>
<evidence type="ECO:0000256" key="1">
    <source>
        <dbReference type="SAM" id="MobiDB-lite"/>
    </source>
</evidence>
<evidence type="ECO:0000313" key="2">
    <source>
        <dbReference type="EMBL" id="BCZ76475.1"/>
    </source>
</evidence>